<dbReference type="AlphaFoldDB" id="A0AA39ZWX5"/>
<keyword evidence="1" id="KW-0238">DNA-binding</keyword>
<evidence type="ECO:0000256" key="3">
    <source>
        <dbReference type="ARBA" id="ARBA00023306"/>
    </source>
</evidence>
<feature type="region of interest" description="Disordered" evidence="4">
    <location>
        <begin position="145"/>
        <end position="167"/>
    </location>
</feature>
<organism evidence="6 7">
    <name type="scientific">Lasiosphaeris hirsuta</name>
    <dbReference type="NCBI Taxonomy" id="260670"/>
    <lineage>
        <taxon>Eukaryota</taxon>
        <taxon>Fungi</taxon>
        <taxon>Dikarya</taxon>
        <taxon>Ascomycota</taxon>
        <taxon>Pezizomycotina</taxon>
        <taxon>Sordariomycetes</taxon>
        <taxon>Sordariomycetidae</taxon>
        <taxon>Sordariales</taxon>
        <taxon>Lasiosphaeriaceae</taxon>
        <taxon>Lasiosphaeris</taxon>
    </lineage>
</organism>
<comment type="caution">
    <text evidence="6">The sequence shown here is derived from an EMBL/GenBank/DDBJ whole genome shotgun (WGS) entry which is preliminary data.</text>
</comment>
<feature type="compositionally biased region" description="Basic and acidic residues" evidence="4">
    <location>
        <begin position="101"/>
        <end position="110"/>
    </location>
</feature>
<feature type="region of interest" description="Disordered" evidence="4">
    <location>
        <begin position="742"/>
        <end position="901"/>
    </location>
</feature>
<proteinExistence type="predicted"/>
<name>A0AA39ZWX5_9PEZI</name>
<dbReference type="EMBL" id="JAUKUA010000007">
    <property type="protein sequence ID" value="KAK0705102.1"/>
    <property type="molecule type" value="Genomic_DNA"/>
</dbReference>
<accession>A0AA39ZWX5</accession>
<dbReference type="InterPro" id="IPR009057">
    <property type="entry name" value="Homeodomain-like_sf"/>
</dbReference>
<feature type="compositionally biased region" description="Polar residues" evidence="4">
    <location>
        <begin position="111"/>
        <end position="122"/>
    </location>
</feature>
<dbReference type="Proteomes" id="UP001172102">
    <property type="component" value="Unassembled WGS sequence"/>
</dbReference>
<feature type="compositionally biased region" description="Polar residues" evidence="4">
    <location>
        <begin position="29"/>
        <end position="39"/>
    </location>
</feature>
<evidence type="ECO:0000313" key="6">
    <source>
        <dbReference type="EMBL" id="KAK0705102.1"/>
    </source>
</evidence>
<dbReference type="PANTHER" id="PTHR47807">
    <property type="entry name" value="PROTEIN TBF1"/>
    <property type="match status" value="1"/>
</dbReference>
<dbReference type="Pfam" id="PF08558">
    <property type="entry name" value="TRF"/>
    <property type="match status" value="1"/>
</dbReference>
<feature type="compositionally biased region" description="Low complexity" evidence="4">
    <location>
        <begin position="13"/>
        <end position="23"/>
    </location>
</feature>
<dbReference type="Gene3D" id="1.10.10.60">
    <property type="entry name" value="Homeodomain-like"/>
    <property type="match status" value="1"/>
</dbReference>
<gene>
    <name evidence="6" type="ORF">B0H67DRAFT_371596</name>
</gene>
<dbReference type="PANTHER" id="PTHR47807:SF1">
    <property type="entry name" value="PROTEIN TBF1"/>
    <property type="match status" value="1"/>
</dbReference>
<keyword evidence="2" id="KW-0539">Nucleus</keyword>
<dbReference type="SMART" id="SM00717">
    <property type="entry name" value="SANT"/>
    <property type="match status" value="1"/>
</dbReference>
<dbReference type="InterPro" id="IPR013867">
    <property type="entry name" value="Telomere_rpt-bd_fac_dimer_dom"/>
</dbReference>
<reference evidence="6" key="1">
    <citation type="submission" date="2023-06" db="EMBL/GenBank/DDBJ databases">
        <title>Genome-scale phylogeny and comparative genomics of the fungal order Sordariales.</title>
        <authorList>
            <consortium name="Lawrence Berkeley National Laboratory"/>
            <person name="Hensen N."/>
            <person name="Bonometti L."/>
            <person name="Westerberg I."/>
            <person name="Brannstrom I.O."/>
            <person name="Guillou S."/>
            <person name="Cros-Aarteil S."/>
            <person name="Calhoun S."/>
            <person name="Haridas S."/>
            <person name="Kuo A."/>
            <person name="Mondo S."/>
            <person name="Pangilinan J."/>
            <person name="Riley R."/>
            <person name="Labutti K."/>
            <person name="Andreopoulos B."/>
            <person name="Lipzen A."/>
            <person name="Chen C."/>
            <person name="Yanf M."/>
            <person name="Daum C."/>
            <person name="Ng V."/>
            <person name="Clum A."/>
            <person name="Steindorff A."/>
            <person name="Ohm R."/>
            <person name="Martin F."/>
            <person name="Silar P."/>
            <person name="Natvig D."/>
            <person name="Lalanne C."/>
            <person name="Gautier V."/>
            <person name="Ament-Velasquez S.L."/>
            <person name="Kruys A."/>
            <person name="Hutchinson M.I."/>
            <person name="Powell A.J."/>
            <person name="Barry K."/>
            <person name="Miller A.N."/>
            <person name="Grigoriev I.V."/>
            <person name="Debuchy R."/>
            <person name="Gladieux P."/>
            <person name="Thoren M.H."/>
            <person name="Johannesson H."/>
        </authorList>
    </citation>
    <scope>NUCLEOTIDE SEQUENCE</scope>
    <source>
        <strain evidence="6">SMH4607-1</strain>
    </source>
</reference>
<protein>
    <submittedName>
        <fullName evidence="6">Telomere repeat binding factor-domain-containing protein</fullName>
    </submittedName>
</protein>
<feature type="compositionally biased region" description="Low complexity" evidence="4">
    <location>
        <begin position="813"/>
        <end position="830"/>
    </location>
</feature>
<evidence type="ECO:0000256" key="2">
    <source>
        <dbReference type="ARBA" id="ARBA00023242"/>
    </source>
</evidence>
<dbReference type="GO" id="GO:0010833">
    <property type="term" value="P:telomere maintenance via telomere lengthening"/>
    <property type="evidence" value="ECO:0007669"/>
    <property type="project" value="TreeGrafter"/>
</dbReference>
<evidence type="ECO:0000256" key="1">
    <source>
        <dbReference type="ARBA" id="ARBA00023125"/>
    </source>
</evidence>
<dbReference type="InterPro" id="IPR052833">
    <property type="entry name" value="Telomeric_DNA-bd_trans-reg"/>
</dbReference>
<feature type="region of interest" description="Disordered" evidence="4">
    <location>
        <begin position="1"/>
        <end position="58"/>
    </location>
</feature>
<keyword evidence="7" id="KW-1185">Reference proteome</keyword>
<dbReference type="SUPFAM" id="SSF46689">
    <property type="entry name" value="Homeodomain-like"/>
    <property type="match status" value="1"/>
</dbReference>
<dbReference type="GO" id="GO:0003691">
    <property type="term" value="F:double-stranded telomeric DNA binding"/>
    <property type="evidence" value="ECO:0007669"/>
    <property type="project" value="TreeGrafter"/>
</dbReference>
<feature type="compositionally biased region" description="Low complexity" evidence="4">
    <location>
        <begin position="764"/>
        <end position="777"/>
    </location>
</feature>
<dbReference type="InterPro" id="IPR001005">
    <property type="entry name" value="SANT/Myb"/>
</dbReference>
<feature type="domain" description="HTH myb-type" evidence="5">
    <location>
        <begin position="624"/>
        <end position="676"/>
    </location>
</feature>
<sequence length="932" mass="101055">MADAESTLELEADLLAALEAAAPEPEHGTTASSDNPQATHNHRHDSVPAYSAPPDNEYSLALSGVANFHDYQAAHVAESQQPANTNEVKRYRSPDSFQEDGFAKRQKTEQGDQASHAGQSVGTGHDAQNPDLAAMLQSALDSLDAAPAAPPDVPAARSPTISPGPEKVENRIMRTASNSVYMIRNMSLPVLGNVAVQILLRLSQQSRVETELLLADPNSEFRRDYASLREIFLPTRNIFSSTSPLFFPDDLDISDSDDRETVRMSNLASTASSVFGAHDVSLMDVHKSFFSIFVPEEGEYKEALTELLVNLKTQAFIDSLSEHEDAHHVSALLDKLFPPNFDEVIKERSGDMALNSDEEHLVIQAGERKDLLMKSAHDEKIKDYLGSQFSSDQFAESLSTFLRCHLLMVVEYADKYGVNIPLSQEMAEPSHAHIEEQEQEHADLAALLQSATSEIQLKDVDADAHMADMSDPLDDGLDISKLLEQELSSQYHEQKDASLDEGITNSAPDPDSFVSKDLAALISEKLAGSHEIPDGLPTLPTPSYQNNTHDANIGVHPQFLADINQSSYHSYAPTVALTHSSGATRDSLPPNQSSPTSVLYERARQAAVAKSSNTARREGLHSTRRPWTPEEEKALMAGLDTVKGPHWSQILSLYGANGSISDILKDRTQVQLKDKARNLKLFFLKTNSEMPYYLQSVTGELKTRAPSQAARKEAEEKARLNLEEEQARVQGITTLASGLQNNHHSMVSSPLATSSNRASPMTPAFGATGTGANSASAQVPTSNAPAPSHVSISPLVKTEGSDHHHSHQLGKLPQIQPAPAPNSASAQAPIVPMQHSLKAQPPHQQQRPLHSQSHPVPQALMAPTSPPRAHSYSRAPEGNSHHHQNFGLPPIPPNHHSTPDQAQDAKLFESLQAAIAGNDNHVPVAVPGTSGG</sequence>
<dbReference type="CDD" id="cd11660">
    <property type="entry name" value="SANT_TRF"/>
    <property type="match status" value="1"/>
</dbReference>
<feature type="compositionally biased region" description="Acidic residues" evidence="4">
    <location>
        <begin position="1"/>
        <end position="12"/>
    </location>
</feature>
<dbReference type="PROSITE" id="PS51294">
    <property type="entry name" value="HTH_MYB"/>
    <property type="match status" value="1"/>
</dbReference>
<feature type="region of interest" description="Disordered" evidence="4">
    <location>
        <begin position="77"/>
        <end position="128"/>
    </location>
</feature>
<dbReference type="InterPro" id="IPR017930">
    <property type="entry name" value="Myb_dom"/>
</dbReference>
<feature type="compositionally biased region" description="Polar residues" evidence="4">
    <location>
        <begin position="742"/>
        <end position="759"/>
    </location>
</feature>
<feature type="region of interest" description="Disordered" evidence="4">
    <location>
        <begin position="530"/>
        <end position="549"/>
    </location>
</feature>
<evidence type="ECO:0000259" key="5">
    <source>
        <dbReference type="PROSITE" id="PS51294"/>
    </source>
</evidence>
<feature type="compositionally biased region" description="Polar residues" evidence="4">
    <location>
        <begin position="842"/>
        <end position="855"/>
    </location>
</feature>
<evidence type="ECO:0000313" key="7">
    <source>
        <dbReference type="Proteomes" id="UP001172102"/>
    </source>
</evidence>
<dbReference type="GO" id="GO:0042803">
    <property type="term" value="F:protein homodimerization activity"/>
    <property type="evidence" value="ECO:0007669"/>
    <property type="project" value="InterPro"/>
</dbReference>
<keyword evidence="3" id="KW-0131">Cell cycle</keyword>
<dbReference type="FunFam" id="1.10.10.60:FF:000137">
    <property type="entry name" value="MYB DNA binding protein"/>
    <property type="match status" value="1"/>
</dbReference>
<evidence type="ECO:0000256" key="4">
    <source>
        <dbReference type="SAM" id="MobiDB-lite"/>
    </source>
</evidence>